<dbReference type="RefSeq" id="WP_141692989.1">
    <property type="nucleotide sequence ID" value="NZ_MDLQ01000123.1"/>
</dbReference>
<name>A0A2X0QX49_BROTH</name>
<dbReference type="AlphaFoldDB" id="A0A2X0QX49"/>
<gene>
    <name evidence="1" type="ORF">BTBSAS_10130</name>
</gene>
<protein>
    <submittedName>
        <fullName evidence="1">Uncharacterized protein</fullName>
    </submittedName>
</protein>
<sequence length="192" mass="21647">MLAIVGISKYIAEGKIALGSKMSREQNCDGGKITLVKYHHSIKGGTDMALNGVTKRNGMHIIIQHYLQTRIRLGMGDMYYTHGAVPIHLPRPFDDIDDTEDKQTFNQWCEVIDKYYKALAVNNSHQPLQTAEIRKQLFTLRFIYLINDSKVAEIMGLNGGTYSRHKKPVVDTFLEVVGVSDETVARLATYIS</sequence>
<accession>A0A2X0QX49</accession>
<organism evidence="1 2">
    <name type="scientific">Brochothrix thermosphacta</name>
    <name type="common">Microbacterium thermosphactum</name>
    <dbReference type="NCBI Taxonomy" id="2756"/>
    <lineage>
        <taxon>Bacteria</taxon>
        <taxon>Bacillati</taxon>
        <taxon>Bacillota</taxon>
        <taxon>Bacilli</taxon>
        <taxon>Bacillales</taxon>
        <taxon>Listeriaceae</taxon>
        <taxon>Brochothrix</taxon>
    </lineage>
</organism>
<proteinExistence type="predicted"/>
<dbReference type="Proteomes" id="UP000270190">
    <property type="component" value="Unassembled WGS sequence"/>
</dbReference>
<dbReference type="EMBL" id="OUNC01000001">
    <property type="protein sequence ID" value="SPP25774.1"/>
    <property type="molecule type" value="Genomic_DNA"/>
</dbReference>
<reference evidence="2" key="1">
    <citation type="submission" date="2018-04" db="EMBL/GenBank/DDBJ databases">
        <authorList>
            <person name="Illikoud N."/>
        </authorList>
    </citation>
    <scope>NUCLEOTIDE SEQUENCE [LARGE SCALE GENOMIC DNA]</scope>
</reference>
<evidence type="ECO:0000313" key="1">
    <source>
        <dbReference type="EMBL" id="SPP25774.1"/>
    </source>
</evidence>
<evidence type="ECO:0000313" key="2">
    <source>
        <dbReference type="Proteomes" id="UP000270190"/>
    </source>
</evidence>